<proteinExistence type="predicted"/>
<protein>
    <submittedName>
        <fullName evidence="1">Uncharacterized protein</fullName>
    </submittedName>
</protein>
<accession>A0A0A9GYE5</accession>
<sequence length="21" mass="2701">MWRKWTQDDVLLQNHCITWVK</sequence>
<reference evidence="1" key="1">
    <citation type="submission" date="2014-09" db="EMBL/GenBank/DDBJ databases">
        <authorList>
            <person name="Magalhaes I.L.F."/>
            <person name="Oliveira U."/>
            <person name="Santos F.R."/>
            <person name="Vidigal T.H.D.A."/>
            <person name="Brescovit A.D."/>
            <person name="Santos A.J."/>
        </authorList>
    </citation>
    <scope>NUCLEOTIDE SEQUENCE</scope>
    <source>
        <tissue evidence="1">Shoot tissue taken approximately 20 cm above the soil surface</tissue>
    </source>
</reference>
<reference evidence="1" key="2">
    <citation type="journal article" date="2015" name="Data Brief">
        <title>Shoot transcriptome of the giant reed, Arundo donax.</title>
        <authorList>
            <person name="Barrero R.A."/>
            <person name="Guerrero F.D."/>
            <person name="Moolhuijzen P."/>
            <person name="Goolsby J.A."/>
            <person name="Tidwell J."/>
            <person name="Bellgard S.E."/>
            <person name="Bellgard M.I."/>
        </authorList>
    </citation>
    <scope>NUCLEOTIDE SEQUENCE</scope>
    <source>
        <tissue evidence="1">Shoot tissue taken approximately 20 cm above the soil surface</tissue>
    </source>
</reference>
<name>A0A0A9GYE5_ARUDO</name>
<organism evidence="1">
    <name type="scientific">Arundo donax</name>
    <name type="common">Giant reed</name>
    <name type="synonym">Donax arundinaceus</name>
    <dbReference type="NCBI Taxonomy" id="35708"/>
    <lineage>
        <taxon>Eukaryota</taxon>
        <taxon>Viridiplantae</taxon>
        <taxon>Streptophyta</taxon>
        <taxon>Embryophyta</taxon>
        <taxon>Tracheophyta</taxon>
        <taxon>Spermatophyta</taxon>
        <taxon>Magnoliopsida</taxon>
        <taxon>Liliopsida</taxon>
        <taxon>Poales</taxon>
        <taxon>Poaceae</taxon>
        <taxon>PACMAD clade</taxon>
        <taxon>Arundinoideae</taxon>
        <taxon>Arundineae</taxon>
        <taxon>Arundo</taxon>
    </lineage>
</organism>
<dbReference type="AlphaFoldDB" id="A0A0A9GYE5"/>
<dbReference type="EMBL" id="GBRH01172308">
    <property type="protein sequence ID" value="JAE25588.1"/>
    <property type="molecule type" value="Transcribed_RNA"/>
</dbReference>
<evidence type="ECO:0000313" key="1">
    <source>
        <dbReference type="EMBL" id="JAE25588.1"/>
    </source>
</evidence>